<dbReference type="InterPro" id="IPR000742">
    <property type="entry name" value="EGF"/>
</dbReference>
<dbReference type="AlphaFoldDB" id="A0A087UY59"/>
<feature type="transmembrane region" description="Helical" evidence="2">
    <location>
        <begin position="69"/>
        <end position="93"/>
    </location>
</feature>
<evidence type="ECO:0000313" key="4">
    <source>
        <dbReference type="EMBL" id="KFM82298.1"/>
    </source>
</evidence>
<dbReference type="SUPFAM" id="SSF57196">
    <property type="entry name" value="EGF/Laminin"/>
    <property type="match status" value="1"/>
</dbReference>
<evidence type="ECO:0000259" key="3">
    <source>
        <dbReference type="PROSITE" id="PS50026"/>
    </source>
</evidence>
<name>A0A087UY59_STEMI</name>
<feature type="domain" description="EGF-like" evidence="3">
    <location>
        <begin position="19"/>
        <end position="53"/>
    </location>
</feature>
<proteinExistence type="predicted"/>
<keyword evidence="4" id="KW-0675">Receptor</keyword>
<dbReference type="Gene3D" id="2.10.25.10">
    <property type="entry name" value="Laminin"/>
    <property type="match status" value="1"/>
</dbReference>
<feature type="non-terminal residue" evidence="4">
    <location>
        <position position="221"/>
    </location>
</feature>
<keyword evidence="2" id="KW-0812">Transmembrane</keyword>
<reference evidence="4 5" key="1">
    <citation type="submission" date="2013-11" db="EMBL/GenBank/DDBJ databases">
        <title>Genome sequencing of Stegodyphus mimosarum.</title>
        <authorList>
            <person name="Bechsgaard J."/>
        </authorList>
    </citation>
    <scope>NUCLEOTIDE SEQUENCE [LARGE SCALE GENOMIC DNA]</scope>
</reference>
<sequence>MSVIGVMSCNAGMELPKPQPYRCPCAHGGHCIADGSNKVSCICPENYSGVHCRDFTPDNKAQAVRGSSVAAIVIPIFIILLVLIAGVGVFYVFRKRHLKPGGFGGSSQSVSFRSGTNVEFSPTIMGHNGPSEMATEEPLDTHFNLGDFDKPTDFSNPMYDVIGTAQNDKAAQLYEVPTETRVEKNKSSPAVLQIRKSALDPMTLDTDKDTAQLVVEDKSEC</sequence>
<comment type="caution">
    <text evidence="1">Lacks conserved residue(s) required for the propagation of feature annotation.</text>
</comment>
<dbReference type="EMBL" id="KK122235">
    <property type="protein sequence ID" value="KFM82298.1"/>
    <property type="molecule type" value="Genomic_DNA"/>
</dbReference>
<evidence type="ECO:0000256" key="2">
    <source>
        <dbReference type="SAM" id="Phobius"/>
    </source>
</evidence>
<keyword evidence="1" id="KW-0245">EGF-like domain</keyword>
<keyword evidence="4" id="KW-0449">Lipoprotein</keyword>
<organism evidence="4 5">
    <name type="scientific">Stegodyphus mimosarum</name>
    <name type="common">African social velvet spider</name>
    <dbReference type="NCBI Taxonomy" id="407821"/>
    <lineage>
        <taxon>Eukaryota</taxon>
        <taxon>Metazoa</taxon>
        <taxon>Ecdysozoa</taxon>
        <taxon>Arthropoda</taxon>
        <taxon>Chelicerata</taxon>
        <taxon>Arachnida</taxon>
        <taxon>Araneae</taxon>
        <taxon>Araneomorphae</taxon>
        <taxon>Entelegynae</taxon>
        <taxon>Eresoidea</taxon>
        <taxon>Eresidae</taxon>
        <taxon>Stegodyphus</taxon>
    </lineage>
</organism>
<dbReference type="PROSITE" id="PS00022">
    <property type="entry name" value="EGF_1"/>
    <property type="match status" value="1"/>
</dbReference>
<dbReference type="STRING" id="407821.A0A087UY59"/>
<accession>A0A087UY59</accession>
<dbReference type="Proteomes" id="UP000054359">
    <property type="component" value="Unassembled WGS sequence"/>
</dbReference>
<dbReference type="CDD" id="cd00053">
    <property type="entry name" value="EGF"/>
    <property type="match status" value="1"/>
</dbReference>
<keyword evidence="5" id="KW-1185">Reference proteome</keyword>
<evidence type="ECO:0000313" key="5">
    <source>
        <dbReference type="Proteomes" id="UP000054359"/>
    </source>
</evidence>
<keyword evidence="2" id="KW-0472">Membrane</keyword>
<dbReference type="OMA" id="CNAGMEL"/>
<gene>
    <name evidence="4" type="ORF">X975_14864</name>
</gene>
<evidence type="ECO:0000256" key="1">
    <source>
        <dbReference type="PROSITE-ProRule" id="PRU00076"/>
    </source>
</evidence>
<dbReference type="CDD" id="cd12087">
    <property type="entry name" value="TM_EGFR-like"/>
    <property type="match status" value="1"/>
</dbReference>
<feature type="disulfide bond" evidence="1">
    <location>
        <begin position="43"/>
        <end position="52"/>
    </location>
</feature>
<dbReference type="Pfam" id="PF00008">
    <property type="entry name" value="EGF"/>
    <property type="match status" value="1"/>
</dbReference>
<protein>
    <submittedName>
        <fullName evidence="4">Low-density lipoprotein receptor-related protein 2</fullName>
    </submittedName>
</protein>
<dbReference type="PROSITE" id="PS50026">
    <property type="entry name" value="EGF_3"/>
    <property type="match status" value="1"/>
</dbReference>
<dbReference type="OrthoDB" id="10598450at2759"/>
<keyword evidence="1" id="KW-1015">Disulfide bond</keyword>
<keyword evidence="2" id="KW-1133">Transmembrane helix</keyword>